<dbReference type="EMBL" id="JAAMPJ010000014">
    <property type="protein sequence ID" value="NGY65057.1"/>
    <property type="molecule type" value="Genomic_DNA"/>
</dbReference>
<keyword evidence="4" id="KW-1185">Reference proteome</keyword>
<dbReference type="Pfam" id="PF20469">
    <property type="entry name" value="OLD-like_TOPRIM"/>
    <property type="match status" value="1"/>
</dbReference>
<evidence type="ECO:0000313" key="4">
    <source>
        <dbReference type="Proteomes" id="UP000481360"/>
    </source>
</evidence>
<feature type="domain" description="Endonuclease GajA/Old nuclease/RecF-like AAA" evidence="1">
    <location>
        <begin position="202"/>
        <end position="399"/>
    </location>
</feature>
<dbReference type="Gene3D" id="3.40.50.300">
    <property type="entry name" value="P-loop containing nucleotide triphosphate hydrolases"/>
    <property type="match status" value="1"/>
</dbReference>
<dbReference type="InterPro" id="IPR041685">
    <property type="entry name" value="AAA_GajA/Old/RecF-like"/>
</dbReference>
<comment type="caution">
    <text evidence="3">The sequence shown here is derived from an EMBL/GenBank/DDBJ whole genome shotgun (WGS) entry which is preliminary data.</text>
</comment>
<dbReference type="InterPro" id="IPR051396">
    <property type="entry name" value="Bact_Antivir_Def_Nuclease"/>
</dbReference>
<name>A0A7C9W5C5_9PSEU</name>
<dbReference type="PANTHER" id="PTHR43581">
    <property type="entry name" value="ATP/GTP PHOSPHATASE"/>
    <property type="match status" value="1"/>
</dbReference>
<organism evidence="3 4">
    <name type="scientific">Lentzea alba</name>
    <dbReference type="NCBI Taxonomy" id="2714351"/>
    <lineage>
        <taxon>Bacteria</taxon>
        <taxon>Bacillati</taxon>
        <taxon>Actinomycetota</taxon>
        <taxon>Actinomycetes</taxon>
        <taxon>Pseudonocardiales</taxon>
        <taxon>Pseudonocardiaceae</taxon>
        <taxon>Lentzea</taxon>
    </lineage>
</organism>
<dbReference type="CDD" id="cd01026">
    <property type="entry name" value="TOPRIM_OLD"/>
    <property type="match status" value="1"/>
</dbReference>
<protein>
    <submittedName>
        <fullName evidence="3">AAA family ATPase</fullName>
    </submittedName>
</protein>
<evidence type="ECO:0000259" key="2">
    <source>
        <dbReference type="Pfam" id="PF20469"/>
    </source>
</evidence>
<dbReference type="SUPFAM" id="SSF52540">
    <property type="entry name" value="P-loop containing nucleoside triphosphate hydrolases"/>
    <property type="match status" value="1"/>
</dbReference>
<accession>A0A7C9W5C5</accession>
<feature type="domain" description="OLD protein-like TOPRIM" evidence="2">
    <location>
        <begin position="459"/>
        <end position="523"/>
    </location>
</feature>
<dbReference type="PANTHER" id="PTHR43581:SF4">
    <property type="entry name" value="ATP_GTP PHOSPHATASE"/>
    <property type="match status" value="1"/>
</dbReference>
<sequence length="674" mass="75647">MLLKSASIQNFRSLVDVEVKIDPLTTLVVGRNNTGKTSFVDLFCKFFGSRDARFVLEDFSTQRIADLREAIDLYAESESGRAQGDGEAAKGLLDRAIGKLPVIRLTLTIGYDESDDLAALADVILDLDENCYEAVVEATVEVAKPLEFFARYLAERQSADIAIDKYLERGFQRVFAVRYFAVDARRASHRKEVSRAVIDRIFCAKFVYAQNKFDDSSTDRTNNLSRTFETYYKTNSGDLGNENVETIDKALATVSVQLDENYEKLFRPIFDDLNSFGLDTITPVQKLRIVSLLEADEILRDSTRIRYPSGEDDYLLPEGHNGLGYTKLIFTILQVVGFYENYKRLSPQPGFQILFIEEPEAHLHPQMQEAFIKNIRDFIEGKTGWNVQVVITTHSSHIVTSSGFDGIRYFACTGEGLKVKDLCRFKESILPSKDGSTPDGSETYRFLFQYMVLHRCDMFFADMVIMIEGAVERLLLPEMIAKSAPSLKHRYVSVIEVGGAYADKFKELLEFIGVATLIITDIDSVDAADKRRRCPTAHEGAVSSNATIKNWLPGESEIAKLVALNVDRKIKGRVRVAYQQPEEEGGPCGRSFEEAFIIANAEKLSQDANKLALGKVFTAKDGTVFSPDAIRAASYEIADALDKKTDFAFDVMRLGGWRTPLYIEEGLEWLSATL</sequence>
<gene>
    <name evidence="3" type="ORF">G7043_39705</name>
</gene>
<dbReference type="InterPro" id="IPR034139">
    <property type="entry name" value="TOPRIM_OLD"/>
</dbReference>
<dbReference type="Proteomes" id="UP000481360">
    <property type="component" value="Unassembled WGS sequence"/>
</dbReference>
<dbReference type="Pfam" id="PF13175">
    <property type="entry name" value="AAA_15"/>
    <property type="match status" value="2"/>
</dbReference>
<dbReference type="AlphaFoldDB" id="A0A7C9W5C5"/>
<reference evidence="3 4" key="1">
    <citation type="submission" date="2020-03" db="EMBL/GenBank/DDBJ databases">
        <title>Isolation and identification of active actinomycetes.</title>
        <authorList>
            <person name="Sun X."/>
        </authorList>
    </citation>
    <scope>NUCLEOTIDE SEQUENCE [LARGE SCALE GENOMIC DNA]</scope>
    <source>
        <strain evidence="3 4">NEAU-D13</strain>
    </source>
</reference>
<feature type="domain" description="Endonuclease GajA/Old nuclease/RecF-like AAA" evidence="1">
    <location>
        <begin position="1"/>
        <end position="50"/>
    </location>
</feature>
<dbReference type="InterPro" id="IPR027417">
    <property type="entry name" value="P-loop_NTPase"/>
</dbReference>
<proteinExistence type="predicted"/>
<evidence type="ECO:0000313" key="3">
    <source>
        <dbReference type="EMBL" id="NGY65057.1"/>
    </source>
</evidence>
<evidence type="ECO:0000259" key="1">
    <source>
        <dbReference type="Pfam" id="PF13175"/>
    </source>
</evidence>